<evidence type="ECO:0000256" key="1">
    <source>
        <dbReference type="ARBA" id="ARBA00022723"/>
    </source>
</evidence>
<dbReference type="Gene3D" id="3.30.420.10">
    <property type="entry name" value="Ribonuclease H-like superfamily/Ribonuclease H"/>
    <property type="match status" value="1"/>
</dbReference>
<reference evidence="4" key="1">
    <citation type="journal article" date="2019" name="Sci. Rep.">
        <title>Draft genome of Tanacetum cinerariifolium, the natural source of mosquito coil.</title>
        <authorList>
            <person name="Yamashiro T."/>
            <person name="Shiraishi A."/>
            <person name="Satake H."/>
            <person name="Nakayama K."/>
        </authorList>
    </citation>
    <scope>NUCLEOTIDE SEQUENCE</scope>
</reference>
<dbReference type="InterPro" id="IPR013103">
    <property type="entry name" value="RVT_2"/>
</dbReference>
<evidence type="ECO:0000313" key="4">
    <source>
        <dbReference type="EMBL" id="GEU66006.1"/>
    </source>
</evidence>
<evidence type="ECO:0000256" key="2">
    <source>
        <dbReference type="ARBA" id="ARBA00022801"/>
    </source>
</evidence>
<dbReference type="GO" id="GO:0003676">
    <property type="term" value="F:nucleic acid binding"/>
    <property type="evidence" value="ECO:0007669"/>
    <property type="project" value="InterPro"/>
</dbReference>
<accession>A0A6L2LW49</accession>
<dbReference type="PANTHER" id="PTHR42648">
    <property type="entry name" value="TRANSPOSASE, PUTATIVE-RELATED"/>
    <property type="match status" value="1"/>
</dbReference>
<organism evidence="4">
    <name type="scientific">Tanacetum cinerariifolium</name>
    <name type="common">Dalmatian daisy</name>
    <name type="synonym">Chrysanthemum cinerariifolium</name>
    <dbReference type="NCBI Taxonomy" id="118510"/>
    <lineage>
        <taxon>Eukaryota</taxon>
        <taxon>Viridiplantae</taxon>
        <taxon>Streptophyta</taxon>
        <taxon>Embryophyta</taxon>
        <taxon>Tracheophyta</taxon>
        <taxon>Spermatophyta</taxon>
        <taxon>Magnoliopsida</taxon>
        <taxon>eudicotyledons</taxon>
        <taxon>Gunneridae</taxon>
        <taxon>Pentapetalae</taxon>
        <taxon>asterids</taxon>
        <taxon>campanulids</taxon>
        <taxon>Asterales</taxon>
        <taxon>Asteraceae</taxon>
        <taxon>Asteroideae</taxon>
        <taxon>Anthemideae</taxon>
        <taxon>Anthemidinae</taxon>
        <taxon>Tanacetum</taxon>
    </lineage>
</organism>
<keyword evidence="2" id="KW-0378">Hydrolase</keyword>
<feature type="domain" description="Integrase catalytic" evidence="3">
    <location>
        <begin position="459"/>
        <end position="503"/>
    </location>
</feature>
<evidence type="ECO:0000259" key="3">
    <source>
        <dbReference type="PROSITE" id="PS50994"/>
    </source>
</evidence>
<dbReference type="PANTHER" id="PTHR42648:SF32">
    <property type="entry name" value="RIBONUCLEASE H-LIKE DOMAIN, GAG-PRE-INTEGRASE DOMAIN PROTEIN-RELATED"/>
    <property type="match status" value="1"/>
</dbReference>
<dbReference type="AlphaFoldDB" id="A0A6L2LW49"/>
<comment type="caution">
    <text evidence="4">The sequence shown here is derived from an EMBL/GenBank/DDBJ whole genome shotgun (WGS) entry which is preliminary data.</text>
</comment>
<keyword evidence="1" id="KW-0479">Metal-binding</keyword>
<sequence length="1067" mass="121403">MYQPNPTFAKILILDIGKFEQWKFRIQQYLQNKHYALWEVIESVDSYKALQEEAASESSVKKKGRTAVITTEDMQKRRIDYGNFKAEGSETLEQTFNRLQAIISHLEFMDVEIEQDDLNQKFLNSLAPEWLMWSASIATRWAISLGSAEHPGAKTGVEEKTTNKSYMANEEENHALVADDEAPIEFALMAKSSSSSKNVCCSPLPAQVYSPPKKDMSWTGLPEFADDTITDYSRPSPIIESNTSDLQNSNTSVFEHEESSKSIMYKPMIKFVKAADSPTVIKTNKVETARKPSVKYAEMYRNTLKSPKVRGNQSNWNNLKFQQLGKDFLMKNKACFKCGHFDRLAYDCGVWVEKGKNWPKNNFAHKNVTPRADLLKTGRTPIAVNRTDMNVAQPKRTSFAKPAHSYGKQHKASCKTKLVNSVSKPLHTLHMDLFGPTSISILNHKWYCLVVTDDFSRCDNGGEFKNKEMNEFCTRKGINREFNNAGTPQQNGVAERRNRTLIEAARAMVLVNKSQNKTPYELFNSRTRAIGFLRPFGCHIMILNTLDHLGKFDAKGVEGYFIGYSMSSKAFKDATSQAMKKDVSSLRYIALPNWFHEAHLETSNNDAQDACNADAPQSSGISNPTATSTIHLADQIETLTVESEIPTFSSPVLTACLDNSPETSSDTRLISKGVNSQEETPSLDNILTLSNRFKDILGDTTNTVDTNGVEADLSNMESIIPASPTPTFRIHKDHPKSQIIGHVDTLVQTRHKSKEMEEHSFIATIHQKTTLDLLQFCLFSCFLSQEEPKKIFDALKHPWVRCIGTKWVLKNKKDERGIVIRNKARLVAQGHTQEEGIDYEEVFAPVARIEAIRLFLAYASFMRFTVYQVDVKSAFLYSTIDEEVYLMQPPRFQDPQFPDRVYKVEKAMYGLHQAPRAWYGTLSRYLLANGFQRGTIDQTLFIRKHRGYFLLVQVYVDDIIFGSSNSQLCKEFEALMHDKFQMSAMDVRSSNNPIDKENPWGKDGPVKRIFRYLKGHPKLVLWYPKESPFDLVAYSDSDYDGATQDRKSTTRGCQFLGRRLISWQYKK</sequence>
<dbReference type="EMBL" id="BKCJ010005306">
    <property type="protein sequence ID" value="GEU66006.1"/>
    <property type="molecule type" value="Genomic_DNA"/>
</dbReference>
<dbReference type="GO" id="GO:0046872">
    <property type="term" value="F:metal ion binding"/>
    <property type="evidence" value="ECO:0007669"/>
    <property type="project" value="UniProtKB-KW"/>
</dbReference>
<gene>
    <name evidence="4" type="ORF">Tci_037984</name>
</gene>
<dbReference type="Pfam" id="PF07727">
    <property type="entry name" value="RVT_2"/>
    <property type="match status" value="1"/>
</dbReference>
<protein>
    <recommendedName>
        <fullName evidence="3">Integrase catalytic domain-containing protein</fullName>
    </recommendedName>
</protein>
<name>A0A6L2LW49_TANCI</name>
<dbReference type="InterPro" id="IPR012337">
    <property type="entry name" value="RNaseH-like_sf"/>
</dbReference>
<dbReference type="SUPFAM" id="SSF56672">
    <property type="entry name" value="DNA/RNA polymerases"/>
    <property type="match status" value="1"/>
</dbReference>
<dbReference type="PROSITE" id="PS50994">
    <property type="entry name" value="INTEGRASE"/>
    <property type="match status" value="1"/>
</dbReference>
<dbReference type="InterPro" id="IPR043502">
    <property type="entry name" value="DNA/RNA_pol_sf"/>
</dbReference>
<dbReference type="InterPro" id="IPR039537">
    <property type="entry name" value="Retrotran_Ty1/copia-like"/>
</dbReference>
<dbReference type="GO" id="GO:0016787">
    <property type="term" value="F:hydrolase activity"/>
    <property type="evidence" value="ECO:0007669"/>
    <property type="project" value="UniProtKB-KW"/>
</dbReference>
<dbReference type="GO" id="GO:0015074">
    <property type="term" value="P:DNA integration"/>
    <property type="evidence" value="ECO:0007669"/>
    <property type="project" value="InterPro"/>
</dbReference>
<dbReference type="InterPro" id="IPR001584">
    <property type="entry name" value="Integrase_cat-core"/>
</dbReference>
<dbReference type="SUPFAM" id="SSF53098">
    <property type="entry name" value="Ribonuclease H-like"/>
    <property type="match status" value="1"/>
</dbReference>
<dbReference type="InterPro" id="IPR036397">
    <property type="entry name" value="RNaseH_sf"/>
</dbReference>
<proteinExistence type="predicted"/>